<sequence length="83" mass="9290">MASYRNFSVFWNPKAANGCFSTLSLVAALSVMYTLLNSKPLDHAPIRQVNLQLHSHALFSLLSLDLFPRRSRVLVTNRGSLSQ</sequence>
<feature type="non-terminal residue" evidence="1">
    <location>
        <position position="1"/>
    </location>
</feature>
<name>A0ACC0TQS2_9AGAM</name>
<evidence type="ECO:0000313" key="2">
    <source>
        <dbReference type="Proteomes" id="UP001207468"/>
    </source>
</evidence>
<evidence type="ECO:0000313" key="1">
    <source>
        <dbReference type="EMBL" id="KAI9433423.1"/>
    </source>
</evidence>
<keyword evidence="2" id="KW-1185">Reference proteome</keyword>
<organism evidence="1 2">
    <name type="scientific">Russula earlei</name>
    <dbReference type="NCBI Taxonomy" id="71964"/>
    <lineage>
        <taxon>Eukaryota</taxon>
        <taxon>Fungi</taxon>
        <taxon>Dikarya</taxon>
        <taxon>Basidiomycota</taxon>
        <taxon>Agaricomycotina</taxon>
        <taxon>Agaricomycetes</taxon>
        <taxon>Russulales</taxon>
        <taxon>Russulaceae</taxon>
        <taxon>Russula</taxon>
    </lineage>
</organism>
<accession>A0ACC0TQS2</accession>
<dbReference type="EMBL" id="JAGFNK010001229">
    <property type="protein sequence ID" value="KAI9433423.1"/>
    <property type="molecule type" value="Genomic_DNA"/>
</dbReference>
<protein>
    <submittedName>
        <fullName evidence="1">Uncharacterized protein</fullName>
    </submittedName>
</protein>
<comment type="caution">
    <text evidence="1">The sequence shown here is derived from an EMBL/GenBank/DDBJ whole genome shotgun (WGS) entry which is preliminary data.</text>
</comment>
<reference evidence="1" key="1">
    <citation type="submission" date="2021-03" db="EMBL/GenBank/DDBJ databases">
        <title>Evolutionary priming and transition to the ectomycorrhizal habit in an iconic lineage of mushroom-forming fungi: is preadaptation a requirement?</title>
        <authorList>
            <consortium name="DOE Joint Genome Institute"/>
            <person name="Looney B.P."/>
            <person name="Miyauchi S."/>
            <person name="Morin E."/>
            <person name="Drula E."/>
            <person name="Courty P.E."/>
            <person name="Chicoki N."/>
            <person name="Fauchery L."/>
            <person name="Kohler A."/>
            <person name="Kuo A."/>
            <person name="LaButti K."/>
            <person name="Pangilinan J."/>
            <person name="Lipzen A."/>
            <person name="Riley R."/>
            <person name="Andreopoulos W."/>
            <person name="He G."/>
            <person name="Johnson J."/>
            <person name="Barry K.W."/>
            <person name="Grigoriev I.V."/>
            <person name="Nagy L."/>
            <person name="Hibbett D."/>
            <person name="Henrissat B."/>
            <person name="Matheny P.B."/>
            <person name="Labbe J."/>
            <person name="Martin A.F."/>
        </authorList>
    </citation>
    <scope>NUCLEOTIDE SEQUENCE</scope>
    <source>
        <strain evidence="1">BPL698</strain>
    </source>
</reference>
<proteinExistence type="predicted"/>
<dbReference type="Proteomes" id="UP001207468">
    <property type="component" value="Unassembled WGS sequence"/>
</dbReference>
<gene>
    <name evidence="1" type="ORF">F5148DRAFT_1268924</name>
</gene>